<evidence type="ECO:0000259" key="2">
    <source>
        <dbReference type="Pfam" id="PF09137"/>
    </source>
</evidence>
<dbReference type="OrthoDB" id="3902805at2"/>
<dbReference type="Pfam" id="PF00723">
    <property type="entry name" value="Glyco_hydro_15"/>
    <property type="match status" value="2"/>
</dbReference>
<dbReference type="GO" id="GO:0005975">
    <property type="term" value="P:carbohydrate metabolic process"/>
    <property type="evidence" value="ECO:0007669"/>
    <property type="project" value="InterPro"/>
</dbReference>
<evidence type="ECO:0000313" key="3">
    <source>
        <dbReference type="EMBL" id="OAN40552.1"/>
    </source>
</evidence>
<keyword evidence="4" id="KW-1185">Reference proteome</keyword>
<name>A0A178LZU9_9CHLR</name>
<dbReference type="InterPro" id="IPR011013">
    <property type="entry name" value="Gal_mutarotase_sf_dom"/>
</dbReference>
<feature type="domain" description="GH15-like" evidence="1">
    <location>
        <begin position="373"/>
        <end position="681"/>
    </location>
</feature>
<sequence length="806" mass="88287">MTAVSENSDAPGWPGIPARWTSSAKTGVGTALSGASRVWFTLSHGILNEMYYPRIDTACIRDFGCIVTDGVAFFSEEKRHTTSTVSLLAEGVPAYHLTNTCHDGRYRIEKWIIADPSRDVVLQQIQFTALQGALDQYQVYLLLAPHLGNRGAGNTAWIGEYKGVPMLFAERDGFALAVACSAPWTACSAGFVGFSDGWQELSHHYRLSQTYQRAENGNVALTGGVDLVACQGRFTVAIGFGQNPAEAALHARSSLAEPFETVCAAYCQAWQAWQRDLALPDASAAQQRISAMVLRTHEAKHFPGGMIASLSIPWGMAKGDDDLGGYHLVWPRDLVETAGGLLAIGAHDDARRVLDYLAATQEADGHWPQNMWLDGTPYWNGVQMDETAFPILLVDLAARSGALDHAAIQRYWPMVRRAAGFLVRNGPVTAQDRWEEDAGYSPFTLAVEIAALLVAADLAEQQHEPDIAAYLRETADSWNADIDRWCYVTDTDLARQMGVSGYYVRIAPPDVAEAASPLNGYVPIKNRPPDQANAPAIHIVSPDALALARFGLRDPNDPRITNTVRVIDALLKVDTPFGPVWRRYTGDGYGEQSDGAPFDGAGIGRGWPLLTGERGHYELAAGRIGAAQRLLTTLEGFANQGGLIPEQVWDSSDLPERELFFGRPSGSAMPLVWAHAEHLKLCRSLRDGQIFDLPPQPAARYLTQRTHSTLAIWRLNQKRRTIPAGTTLRIDVTAPATIHWSSDGWRTTFDLPARPSGLGTFVADLPTAALAPSTVIVLTLFWRDEQRWEGRDYEVQVVAADPEKEH</sequence>
<dbReference type="Gene3D" id="2.70.98.10">
    <property type="match status" value="1"/>
</dbReference>
<dbReference type="InterPro" id="IPR011613">
    <property type="entry name" value="GH15-like"/>
</dbReference>
<dbReference type="RefSeq" id="WP_066790868.1">
    <property type="nucleotide sequence ID" value="NZ_LWQS01000093.1"/>
</dbReference>
<feature type="domain" description="GH15-like" evidence="1">
    <location>
        <begin position="297"/>
        <end position="357"/>
    </location>
</feature>
<comment type="caution">
    <text evidence="3">The sequence shown here is derived from an EMBL/GenBank/DDBJ whole genome shotgun (WGS) entry which is preliminary data.</text>
</comment>
<dbReference type="Pfam" id="PF09137">
    <property type="entry name" value="Glucodextran_N"/>
    <property type="match status" value="1"/>
</dbReference>
<dbReference type="NCBIfam" id="TIGR01535">
    <property type="entry name" value="glucan_glucosid"/>
    <property type="match status" value="1"/>
</dbReference>
<dbReference type="SUPFAM" id="SSF48208">
    <property type="entry name" value="Six-hairpin glycosidases"/>
    <property type="match status" value="1"/>
</dbReference>
<accession>A0A178LZU9</accession>
<reference evidence="3 4" key="1">
    <citation type="submission" date="2016-04" db="EMBL/GenBank/DDBJ databases">
        <title>Chloroflexus islandicus sp. nov., a thermophilic filamentous anoxygenic phototrophic bacterium from geyser Strokkur (Iceland).</title>
        <authorList>
            <person name="Gaisin V.A."/>
            <person name="Kalashnikov A.M."/>
            <person name="Sukhacheva M.V."/>
            <person name="Grouzdev D.S."/>
            <person name="Ivanov T.M."/>
            <person name="Kuznetsov B."/>
            <person name="Gorlenko V.M."/>
        </authorList>
    </citation>
    <scope>NUCLEOTIDE SEQUENCE [LARGE SCALE GENOMIC DNA]</scope>
    <source>
        <strain evidence="4">isl-2</strain>
    </source>
</reference>
<organism evidence="3 4">
    <name type="scientific">Chloroflexus islandicus</name>
    <dbReference type="NCBI Taxonomy" id="1707952"/>
    <lineage>
        <taxon>Bacteria</taxon>
        <taxon>Bacillati</taxon>
        <taxon>Chloroflexota</taxon>
        <taxon>Chloroflexia</taxon>
        <taxon>Chloroflexales</taxon>
        <taxon>Chloroflexineae</taxon>
        <taxon>Chloroflexaceae</taxon>
        <taxon>Chloroflexus</taxon>
    </lineage>
</organism>
<dbReference type="GO" id="GO:0030246">
    <property type="term" value="F:carbohydrate binding"/>
    <property type="evidence" value="ECO:0007669"/>
    <property type="project" value="InterPro"/>
</dbReference>
<dbReference type="GO" id="GO:0004553">
    <property type="term" value="F:hydrolase activity, hydrolyzing O-glycosyl compounds"/>
    <property type="evidence" value="ECO:0007669"/>
    <property type="project" value="TreeGrafter"/>
</dbReference>
<dbReference type="AlphaFoldDB" id="A0A178LZU9"/>
<evidence type="ECO:0000313" key="4">
    <source>
        <dbReference type="Proteomes" id="UP000078287"/>
    </source>
</evidence>
<gene>
    <name evidence="3" type="ORF">A6A03_04370</name>
</gene>
<dbReference type="InterPro" id="IPR006425">
    <property type="entry name" value="Glucoamylase_bac"/>
</dbReference>
<dbReference type="EMBL" id="LWQS01000093">
    <property type="protein sequence ID" value="OAN40552.1"/>
    <property type="molecule type" value="Genomic_DNA"/>
</dbReference>
<dbReference type="PANTHER" id="PTHR31616">
    <property type="entry name" value="TREHALASE"/>
    <property type="match status" value="1"/>
</dbReference>
<feature type="domain" description="Glucodextranase N-terminal" evidence="2">
    <location>
        <begin position="10"/>
        <end position="274"/>
    </location>
</feature>
<dbReference type="STRING" id="1707952.A6A03_04370"/>
<dbReference type="PANTHER" id="PTHR31616:SF0">
    <property type="entry name" value="GLUCAN 1,4-ALPHA-GLUCOSIDASE"/>
    <property type="match status" value="1"/>
</dbReference>
<dbReference type="InterPro" id="IPR008928">
    <property type="entry name" value="6-hairpin_glycosidase_sf"/>
</dbReference>
<dbReference type="Proteomes" id="UP000078287">
    <property type="component" value="Unassembled WGS sequence"/>
</dbReference>
<dbReference type="GO" id="GO:0016757">
    <property type="term" value="F:glycosyltransferase activity"/>
    <property type="evidence" value="ECO:0007669"/>
    <property type="project" value="UniProtKB-ARBA"/>
</dbReference>
<dbReference type="SUPFAM" id="SSF74650">
    <property type="entry name" value="Galactose mutarotase-like"/>
    <property type="match status" value="1"/>
</dbReference>
<dbReference type="InterPro" id="IPR014718">
    <property type="entry name" value="GH-type_carb-bd"/>
</dbReference>
<protein>
    <submittedName>
        <fullName evidence="3">Glucan 1,4-alpha-glucosidase</fullName>
    </submittedName>
</protein>
<evidence type="ECO:0000259" key="1">
    <source>
        <dbReference type="Pfam" id="PF00723"/>
    </source>
</evidence>
<dbReference type="CDD" id="cd07430">
    <property type="entry name" value="GH15_N"/>
    <property type="match status" value="1"/>
</dbReference>
<dbReference type="InterPro" id="IPR015220">
    <property type="entry name" value="Glucodextranase_N"/>
</dbReference>
<proteinExistence type="predicted"/>
<dbReference type="Gene3D" id="1.50.10.10">
    <property type="match status" value="1"/>
</dbReference>
<dbReference type="InterPro" id="IPR012341">
    <property type="entry name" value="6hp_glycosidase-like_sf"/>
</dbReference>